<dbReference type="PANTHER" id="PTHR36925">
    <property type="entry name" value="COBALT-PRECORRIN-6A REDUCTASE"/>
    <property type="match status" value="1"/>
</dbReference>
<dbReference type="NCBIfam" id="NF005968">
    <property type="entry name" value="PRK08057.1-2"/>
    <property type="match status" value="1"/>
</dbReference>
<dbReference type="PROSITE" id="PS51014">
    <property type="entry name" value="COBK_CBIJ"/>
    <property type="match status" value="1"/>
</dbReference>
<comment type="caution">
    <text evidence="4">The sequence shown here is derived from an EMBL/GenBank/DDBJ whole genome shotgun (WGS) entry which is preliminary data.</text>
</comment>
<dbReference type="EMBL" id="MKIP01000034">
    <property type="protein sequence ID" value="OLP60955.1"/>
    <property type="molecule type" value="Genomic_DNA"/>
</dbReference>
<accession>A0A1Q9AZ43</accession>
<evidence type="ECO:0000256" key="1">
    <source>
        <dbReference type="ARBA" id="ARBA00004953"/>
    </source>
</evidence>
<keyword evidence="2" id="KW-0169">Cobalamin biosynthesis</keyword>
<gene>
    <name evidence="4" type="ORF">BJF93_02480</name>
</gene>
<keyword evidence="3" id="KW-0560">Oxidoreductase</keyword>
<proteinExistence type="predicted"/>
<dbReference type="InterPro" id="IPR003723">
    <property type="entry name" value="Precorrin-6x_reduct"/>
</dbReference>
<comment type="pathway">
    <text evidence="1">Cofactor biosynthesis; adenosylcobalamin biosynthesis.</text>
</comment>
<dbReference type="Proteomes" id="UP000186364">
    <property type="component" value="Unassembled WGS sequence"/>
</dbReference>
<evidence type="ECO:0000256" key="3">
    <source>
        <dbReference type="ARBA" id="ARBA00023002"/>
    </source>
</evidence>
<dbReference type="RefSeq" id="WP_075626847.1">
    <property type="nucleotide sequence ID" value="NZ_FOAM01000006.1"/>
</dbReference>
<evidence type="ECO:0000313" key="4">
    <source>
        <dbReference type="EMBL" id="OLP60955.1"/>
    </source>
</evidence>
<dbReference type="GO" id="GO:0009236">
    <property type="term" value="P:cobalamin biosynthetic process"/>
    <property type="evidence" value="ECO:0007669"/>
    <property type="project" value="UniProtKB-UniPathway"/>
</dbReference>
<dbReference type="UniPathway" id="UPA00148"/>
<dbReference type="GO" id="GO:0016994">
    <property type="term" value="F:precorrin-6A reductase activity"/>
    <property type="evidence" value="ECO:0007669"/>
    <property type="project" value="InterPro"/>
</dbReference>
<protein>
    <submittedName>
        <fullName evidence="4">Cobalt-precorrin-6A reductase</fullName>
    </submittedName>
</protein>
<dbReference type="AlphaFoldDB" id="A0A1Q9AZ43"/>
<keyword evidence="5" id="KW-1185">Reference proteome</keyword>
<dbReference type="Pfam" id="PF02571">
    <property type="entry name" value="CbiJ"/>
    <property type="match status" value="1"/>
</dbReference>
<dbReference type="OrthoDB" id="5183775at2"/>
<evidence type="ECO:0000313" key="5">
    <source>
        <dbReference type="Proteomes" id="UP000186364"/>
    </source>
</evidence>
<name>A0A1Q9AZ43_9HYPH</name>
<dbReference type="PANTHER" id="PTHR36925:SF1">
    <property type="entry name" value="COBALT-PRECORRIN-6A REDUCTASE"/>
    <property type="match status" value="1"/>
</dbReference>
<organism evidence="4 5">
    <name type="scientific">Xaviernesmea oryzae</name>
    <dbReference type="NCBI Taxonomy" id="464029"/>
    <lineage>
        <taxon>Bacteria</taxon>
        <taxon>Pseudomonadati</taxon>
        <taxon>Pseudomonadota</taxon>
        <taxon>Alphaproteobacteria</taxon>
        <taxon>Hyphomicrobiales</taxon>
        <taxon>Rhizobiaceae</taxon>
        <taxon>Rhizobium/Agrobacterium group</taxon>
        <taxon>Xaviernesmea</taxon>
    </lineage>
</organism>
<reference evidence="4 5" key="1">
    <citation type="submission" date="2016-09" db="EMBL/GenBank/DDBJ databases">
        <title>Rhizobium sp. nov., a novel species isolated from the rice rhizosphere.</title>
        <authorList>
            <person name="Zhao J."/>
            <person name="Zhang X."/>
        </authorList>
    </citation>
    <scope>NUCLEOTIDE SEQUENCE [LARGE SCALE GENOMIC DNA]</scope>
    <source>
        <strain evidence="4 5">1.7048</strain>
    </source>
</reference>
<evidence type="ECO:0000256" key="2">
    <source>
        <dbReference type="ARBA" id="ARBA00022573"/>
    </source>
</evidence>
<sequence>MGARHHILILGGTTEARQLAERLAEDGRYAVTLSLAGRTETPRPLPVPVRIGGFGGVEGLVAYLKHSAVTQLIDATHPYAARISANAEIAAGRSGVPLLVLRRPGWAEMPGDRWRRVSSVADAVAALGSVSRRVFLAIGRQEASLFEQAPQHHYLVRSVDPIVPRLDLPHARFIEARGPFPQAEEHALLLSEGIEAIVAKNSGGTATYGKLAAARALGIEVILVDRPPPGTAPRVGTIEAALDALAHGALFS</sequence>